<dbReference type="InterPro" id="IPR050248">
    <property type="entry name" value="Polysacc_deacetylase_ArnD"/>
</dbReference>
<evidence type="ECO:0000313" key="4">
    <source>
        <dbReference type="EMBL" id="ROR55469.1"/>
    </source>
</evidence>
<gene>
    <name evidence="4" type="ORF">EDD41_2743</name>
</gene>
<evidence type="ECO:0000313" key="5">
    <source>
        <dbReference type="Proteomes" id="UP000275749"/>
    </source>
</evidence>
<dbReference type="EMBL" id="RKHG01000001">
    <property type="protein sequence ID" value="ROR55469.1"/>
    <property type="molecule type" value="Genomic_DNA"/>
</dbReference>
<dbReference type="GO" id="GO:0005975">
    <property type="term" value="P:carbohydrate metabolic process"/>
    <property type="evidence" value="ECO:0007669"/>
    <property type="project" value="InterPro"/>
</dbReference>
<dbReference type="PROSITE" id="PS51677">
    <property type="entry name" value="NODB"/>
    <property type="match status" value="1"/>
</dbReference>
<organism evidence="4 5">
    <name type="scientific">Luteococcus japonicus</name>
    <dbReference type="NCBI Taxonomy" id="33984"/>
    <lineage>
        <taxon>Bacteria</taxon>
        <taxon>Bacillati</taxon>
        <taxon>Actinomycetota</taxon>
        <taxon>Actinomycetes</taxon>
        <taxon>Propionibacteriales</taxon>
        <taxon>Propionibacteriaceae</taxon>
        <taxon>Luteococcus</taxon>
    </lineage>
</organism>
<dbReference type="Proteomes" id="UP000275749">
    <property type="component" value="Unassembled WGS sequence"/>
</dbReference>
<protein>
    <submittedName>
        <fullName evidence="4">Peptidoglycan/xylan/chitin deacetylase (PgdA/CDA1 family)</fullName>
    </submittedName>
</protein>
<sequence length="215" mass="23193">MPRPAADAPRPEVDCAKEKCIALTYDDGPSPLTPKLLKAFTDRKATATLFMLGNAAETYPQIVKQAQTQGFEIASHTYDHKAISDLPDAKVAWELSRTNAVLQKLTGSKPTLVRPPYAARTSRTDQIAGAHGLAVVVWNNSPEDWVAGHDTAAIITKLTLQRASRNSILLMHDIHPWTVDAAAPTIDALQKQGYTLVTVTQLLGATKAGTLYPAA</sequence>
<reference evidence="4 5" key="1">
    <citation type="submission" date="2018-11" db="EMBL/GenBank/DDBJ databases">
        <title>Sequencing the genomes of 1000 actinobacteria strains.</title>
        <authorList>
            <person name="Klenk H.-P."/>
        </authorList>
    </citation>
    <scope>NUCLEOTIDE SEQUENCE [LARGE SCALE GENOMIC DNA]</scope>
    <source>
        <strain evidence="4 5">DSM 10546</strain>
    </source>
</reference>
<accession>A0A3N1ZX89</accession>
<dbReference type="Gene3D" id="3.20.20.370">
    <property type="entry name" value="Glycoside hydrolase/deacetylase"/>
    <property type="match status" value="1"/>
</dbReference>
<keyword evidence="2" id="KW-0378">Hydrolase</keyword>
<proteinExistence type="predicted"/>
<evidence type="ECO:0000256" key="1">
    <source>
        <dbReference type="ARBA" id="ARBA00022723"/>
    </source>
</evidence>
<evidence type="ECO:0000259" key="3">
    <source>
        <dbReference type="PROSITE" id="PS51677"/>
    </source>
</evidence>
<dbReference type="SUPFAM" id="SSF88713">
    <property type="entry name" value="Glycoside hydrolase/deacetylase"/>
    <property type="match status" value="1"/>
</dbReference>
<dbReference type="PANTHER" id="PTHR10587">
    <property type="entry name" value="GLYCOSYL TRANSFERASE-RELATED"/>
    <property type="match status" value="1"/>
</dbReference>
<dbReference type="InterPro" id="IPR002509">
    <property type="entry name" value="NODB_dom"/>
</dbReference>
<dbReference type="InterPro" id="IPR011330">
    <property type="entry name" value="Glyco_hydro/deAcase_b/a-brl"/>
</dbReference>
<name>A0A3N1ZX89_9ACTN</name>
<dbReference type="GO" id="GO:0046872">
    <property type="term" value="F:metal ion binding"/>
    <property type="evidence" value="ECO:0007669"/>
    <property type="project" value="UniProtKB-KW"/>
</dbReference>
<dbReference type="CDD" id="cd10917">
    <property type="entry name" value="CE4_NodB_like_6s_7s"/>
    <property type="match status" value="1"/>
</dbReference>
<keyword evidence="1" id="KW-0479">Metal-binding</keyword>
<dbReference type="AlphaFoldDB" id="A0A3N1ZX89"/>
<comment type="caution">
    <text evidence="4">The sequence shown here is derived from an EMBL/GenBank/DDBJ whole genome shotgun (WGS) entry which is preliminary data.</text>
</comment>
<dbReference type="PANTHER" id="PTHR10587:SF133">
    <property type="entry name" value="CHITIN DEACETYLASE 1-RELATED"/>
    <property type="match status" value="1"/>
</dbReference>
<dbReference type="GO" id="GO:0016020">
    <property type="term" value="C:membrane"/>
    <property type="evidence" value="ECO:0007669"/>
    <property type="project" value="TreeGrafter"/>
</dbReference>
<evidence type="ECO:0000256" key="2">
    <source>
        <dbReference type="ARBA" id="ARBA00022801"/>
    </source>
</evidence>
<dbReference type="Pfam" id="PF01522">
    <property type="entry name" value="Polysacc_deac_1"/>
    <property type="match status" value="1"/>
</dbReference>
<dbReference type="GO" id="GO:0016810">
    <property type="term" value="F:hydrolase activity, acting on carbon-nitrogen (but not peptide) bonds"/>
    <property type="evidence" value="ECO:0007669"/>
    <property type="project" value="InterPro"/>
</dbReference>
<feature type="domain" description="NodB homology" evidence="3">
    <location>
        <begin position="19"/>
        <end position="197"/>
    </location>
</feature>